<dbReference type="KEGG" id="spoa:EQM13_09605"/>
<evidence type="ECO:0000313" key="12">
    <source>
        <dbReference type="Proteomes" id="UP000287969"/>
    </source>
</evidence>
<dbReference type="OrthoDB" id="9789936at2"/>
<evidence type="ECO:0000256" key="6">
    <source>
        <dbReference type="ARBA" id="ARBA00022982"/>
    </source>
</evidence>
<dbReference type="PANTHER" id="PTHR43560">
    <property type="entry name" value="ION-TRANSLOCATING OXIDOREDUCTASE COMPLEX SUBUNIT B"/>
    <property type="match status" value="1"/>
</dbReference>
<keyword evidence="9" id="KW-0472">Membrane</keyword>
<keyword evidence="4" id="KW-0677">Repeat</keyword>
<dbReference type="GO" id="GO:0009055">
    <property type="term" value="F:electron transfer activity"/>
    <property type="evidence" value="ECO:0007669"/>
    <property type="project" value="InterPro"/>
</dbReference>
<evidence type="ECO:0000256" key="9">
    <source>
        <dbReference type="ARBA" id="ARBA00023136"/>
    </source>
</evidence>
<sequence length="91" mass="9260">MSTILLPVAVLGSLGLIFGIGLSLASKAFEVKIDPRIEAIKKCLPGVNCGACGYPGCEGLASAIVEEKASIDGCKVGGKPVAEKIKNIMEG</sequence>
<protein>
    <submittedName>
        <fullName evidence="11">RnfABCDGE type electron transport complex subunit B</fullName>
    </submittedName>
</protein>
<keyword evidence="7" id="KW-0408">Iron</keyword>
<dbReference type="NCBIfam" id="TIGR01944">
    <property type="entry name" value="rnfB"/>
    <property type="match status" value="1"/>
</dbReference>
<dbReference type="PROSITE" id="PS51656">
    <property type="entry name" value="4FE4S"/>
    <property type="match status" value="1"/>
</dbReference>
<name>A0A410QD25_9FIRM</name>
<keyword evidence="1" id="KW-0813">Transport</keyword>
<feature type="domain" description="4Fe-4S" evidence="10">
    <location>
        <begin position="32"/>
        <end position="91"/>
    </location>
</feature>
<dbReference type="GO" id="GO:0046872">
    <property type="term" value="F:metal ion binding"/>
    <property type="evidence" value="ECO:0007669"/>
    <property type="project" value="UniProtKB-KW"/>
</dbReference>
<dbReference type="InterPro" id="IPR010207">
    <property type="entry name" value="Elect_transpt_cplx_RnfB/RsxB"/>
</dbReference>
<keyword evidence="3" id="KW-0479">Metal-binding</keyword>
<dbReference type="Proteomes" id="UP000287969">
    <property type="component" value="Chromosome"/>
</dbReference>
<evidence type="ECO:0000256" key="4">
    <source>
        <dbReference type="ARBA" id="ARBA00022737"/>
    </source>
</evidence>
<dbReference type="AlphaFoldDB" id="A0A410QD25"/>
<dbReference type="InterPro" id="IPR050395">
    <property type="entry name" value="4Fe4S_Ferredoxin_RnfB"/>
</dbReference>
<organism evidence="11 12">
    <name type="scientific">Acidilutibacter cellobiosedens</name>
    <dbReference type="NCBI Taxonomy" id="2507161"/>
    <lineage>
        <taxon>Bacteria</taxon>
        <taxon>Bacillati</taxon>
        <taxon>Bacillota</taxon>
        <taxon>Tissierellia</taxon>
        <taxon>Tissierellales</taxon>
        <taxon>Acidilutibacteraceae</taxon>
        <taxon>Acidilutibacter</taxon>
    </lineage>
</organism>
<dbReference type="Pfam" id="PF04060">
    <property type="entry name" value="FeS"/>
    <property type="match status" value="1"/>
</dbReference>
<evidence type="ECO:0000256" key="1">
    <source>
        <dbReference type="ARBA" id="ARBA00022448"/>
    </source>
</evidence>
<dbReference type="EMBL" id="CP035282">
    <property type="protein sequence ID" value="QAT61829.1"/>
    <property type="molecule type" value="Genomic_DNA"/>
</dbReference>
<keyword evidence="12" id="KW-1185">Reference proteome</keyword>
<dbReference type="Gene3D" id="1.10.15.40">
    <property type="entry name" value="Electron transport complex subunit B, putative Fe-S cluster"/>
    <property type="match status" value="1"/>
</dbReference>
<dbReference type="RefSeq" id="WP_071138544.1">
    <property type="nucleotide sequence ID" value="NZ_CP035282.1"/>
</dbReference>
<evidence type="ECO:0000259" key="10">
    <source>
        <dbReference type="PROSITE" id="PS51656"/>
    </source>
</evidence>
<dbReference type="PANTHER" id="PTHR43560:SF1">
    <property type="entry name" value="ION-TRANSLOCATING OXIDOREDUCTASE COMPLEX SUBUNIT B"/>
    <property type="match status" value="1"/>
</dbReference>
<gene>
    <name evidence="11" type="ORF">EQM13_09605</name>
</gene>
<proteinExistence type="predicted"/>
<evidence type="ECO:0000256" key="8">
    <source>
        <dbReference type="ARBA" id="ARBA00023014"/>
    </source>
</evidence>
<keyword evidence="5" id="KW-1278">Translocase</keyword>
<keyword evidence="2" id="KW-0004">4Fe-4S</keyword>
<keyword evidence="8" id="KW-0411">Iron-sulfur</keyword>
<dbReference type="InterPro" id="IPR007202">
    <property type="entry name" value="4Fe-4S_dom"/>
</dbReference>
<evidence type="ECO:0000313" key="11">
    <source>
        <dbReference type="EMBL" id="QAT61829.1"/>
    </source>
</evidence>
<evidence type="ECO:0000256" key="3">
    <source>
        <dbReference type="ARBA" id="ARBA00022723"/>
    </source>
</evidence>
<evidence type="ECO:0000256" key="5">
    <source>
        <dbReference type="ARBA" id="ARBA00022967"/>
    </source>
</evidence>
<evidence type="ECO:0000256" key="2">
    <source>
        <dbReference type="ARBA" id="ARBA00022485"/>
    </source>
</evidence>
<dbReference type="GO" id="GO:0051539">
    <property type="term" value="F:4 iron, 4 sulfur cluster binding"/>
    <property type="evidence" value="ECO:0007669"/>
    <property type="project" value="UniProtKB-KW"/>
</dbReference>
<evidence type="ECO:0000256" key="7">
    <source>
        <dbReference type="ARBA" id="ARBA00023004"/>
    </source>
</evidence>
<keyword evidence="6" id="KW-0249">Electron transport</keyword>
<accession>A0A410QD25</accession>
<reference evidence="12" key="1">
    <citation type="submission" date="2019-01" db="EMBL/GenBank/DDBJ databases">
        <title>Draft genomes of a novel of Sporanaerobacter strains.</title>
        <authorList>
            <person name="Ma S."/>
        </authorList>
    </citation>
    <scope>NUCLEOTIDE SEQUENCE [LARGE SCALE GENOMIC DNA]</scope>
    <source>
        <strain evidence="12">NJN-17</strain>
    </source>
</reference>